<keyword evidence="1" id="KW-0175">Coiled coil</keyword>
<gene>
    <name evidence="2" type="ORF">2_49</name>
</gene>
<name>A0A5B8IFY9_9VIRU</name>
<organism evidence="2">
    <name type="scientific">Mimiviridae sp. ChoanoV1</name>
    <dbReference type="NCBI Taxonomy" id="2596887"/>
    <lineage>
        <taxon>Viruses</taxon>
        <taxon>Varidnaviria</taxon>
        <taxon>Bamfordvirae</taxon>
        <taxon>Nucleocytoviricota</taxon>
        <taxon>Megaviricetes</taxon>
        <taxon>Imitervirales</taxon>
        <taxon>Schizomimiviridae</taxon>
    </lineage>
</organism>
<feature type="coiled-coil region" evidence="1">
    <location>
        <begin position="78"/>
        <end position="132"/>
    </location>
</feature>
<sequence length="143" mass="16673">MPFLTSGIILTSEIVGKDVISNTTSNIYKSIAGINKFNLGHVNELLEEIDIYKKIEIVESLFSNYNYDLTKKTLTLALNNLHEISDKINEELEIIKKDIEYNKTLYFSNIRANRYNKNLENLKKHTKILDQRLDLFIKLSNYI</sequence>
<evidence type="ECO:0000256" key="1">
    <source>
        <dbReference type="SAM" id="Coils"/>
    </source>
</evidence>
<dbReference type="EMBL" id="MK250086">
    <property type="protein sequence ID" value="QDY51977.1"/>
    <property type="molecule type" value="Genomic_DNA"/>
</dbReference>
<evidence type="ECO:0000313" key="2">
    <source>
        <dbReference type="EMBL" id="QDY51977.1"/>
    </source>
</evidence>
<protein>
    <submittedName>
        <fullName evidence="2">Uncharacterized protein</fullName>
    </submittedName>
</protein>
<reference evidence="2" key="1">
    <citation type="submission" date="2018-11" db="EMBL/GenBank/DDBJ databases">
        <title>A distinct lineage of giant viruses engineers rhodopsin photosystems in predatory marine eukaryotes.</title>
        <authorList>
            <person name="Needham D.M."/>
            <person name="Yoshizawa S."/>
            <person name="Hosaka T."/>
            <person name="Poirier C."/>
            <person name="Choi C.-J."/>
            <person name="Hehenberger E."/>
            <person name="Irwin N.A.T."/>
            <person name="Wilken S."/>
            <person name="Yung C.-M."/>
            <person name="Bachy C."/>
            <person name="Kurihara R."/>
            <person name="Nakajima Y."/>
            <person name="Kojima K."/>
            <person name="Kimura-Someya T."/>
            <person name="Leonard G."/>
            <person name="Malmstrom R.R."/>
            <person name="Mende D."/>
            <person name="Olson D.K."/>
            <person name="Sudo Y."/>
            <person name="Sudek S."/>
            <person name="Richards T.A."/>
            <person name="DeLong E.F."/>
            <person name="Keeling P.J."/>
            <person name="Santoro A.E."/>
            <person name="Shirouzu M."/>
            <person name="Iwasaki W."/>
            <person name="Worden A.Z."/>
        </authorList>
    </citation>
    <scope>NUCLEOTIDE SEQUENCE</scope>
</reference>
<accession>A0A5B8IFY9</accession>
<proteinExistence type="predicted"/>